<evidence type="ECO:0000313" key="2">
    <source>
        <dbReference type="EMBL" id="KAL3783517.1"/>
    </source>
</evidence>
<evidence type="ECO:0000256" key="1">
    <source>
        <dbReference type="SAM" id="MobiDB-lite"/>
    </source>
</evidence>
<evidence type="ECO:0000313" key="3">
    <source>
        <dbReference type="Proteomes" id="UP001516023"/>
    </source>
</evidence>
<name>A0ABD3P6X0_9STRA</name>
<feature type="compositionally biased region" description="Basic residues" evidence="1">
    <location>
        <begin position="17"/>
        <end position="28"/>
    </location>
</feature>
<dbReference type="AlphaFoldDB" id="A0ABD3P6X0"/>
<accession>A0ABD3P6X0</accession>
<organism evidence="2 3">
    <name type="scientific">Cyclotella cryptica</name>
    <dbReference type="NCBI Taxonomy" id="29204"/>
    <lineage>
        <taxon>Eukaryota</taxon>
        <taxon>Sar</taxon>
        <taxon>Stramenopiles</taxon>
        <taxon>Ochrophyta</taxon>
        <taxon>Bacillariophyta</taxon>
        <taxon>Coscinodiscophyceae</taxon>
        <taxon>Thalassiosirophycidae</taxon>
        <taxon>Stephanodiscales</taxon>
        <taxon>Stephanodiscaceae</taxon>
        <taxon>Cyclotella</taxon>
    </lineage>
</organism>
<dbReference type="EMBL" id="JABMIG020000258">
    <property type="protein sequence ID" value="KAL3783517.1"/>
    <property type="molecule type" value="Genomic_DNA"/>
</dbReference>
<protein>
    <submittedName>
        <fullName evidence="2">Uncharacterized protein</fullName>
    </submittedName>
</protein>
<gene>
    <name evidence="2" type="ORF">HJC23_009482</name>
</gene>
<feature type="compositionally biased region" description="Polar residues" evidence="1">
    <location>
        <begin position="32"/>
        <end position="49"/>
    </location>
</feature>
<reference evidence="2 3" key="1">
    <citation type="journal article" date="2020" name="G3 (Bethesda)">
        <title>Improved Reference Genome for Cyclotella cryptica CCMP332, a Model for Cell Wall Morphogenesis, Salinity Adaptation, and Lipid Production in Diatoms (Bacillariophyta).</title>
        <authorList>
            <person name="Roberts W.R."/>
            <person name="Downey K.M."/>
            <person name="Ruck E.C."/>
            <person name="Traller J.C."/>
            <person name="Alverson A.J."/>
        </authorList>
    </citation>
    <scope>NUCLEOTIDE SEQUENCE [LARGE SCALE GENOMIC DNA]</scope>
    <source>
        <strain evidence="2 3">CCMP332</strain>
    </source>
</reference>
<comment type="caution">
    <text evidence="2">The sequence shown here is derived from an EMBL/GenBank/DDBJ whole genome shotgun (WGS) entry which is preliminary data.</text>
</comment>
<proteinExistence type="predicted"/>
<feature type="region of interest" description="Disordered" evidence="1">
    <location>
        <begin position="1"/>
        <end position="51"/>
    </location>
</feature>
<keyword evidence="3" id="KW-1185">Reference proteome</keyword>
<sequence>MSSKSQRKAWNEAVKHTGPRRPRPHPWRQRPTIGTSTQTEKARKSSSYASVLAGDSGATLLAKERHYRVTIHLDMLEGVVHTSAMLESNDDE</sequence>
<dbReference type="Proteomes" id="UP001516023">
    <property type="component" value="Unassembled WGS sequence"/>
</dbReference>